<name>A0A0E0KGG2_ORYPU</name>
<dbReference type="InterPro" id="IPR021470">
    <property type="entry name" value="DUF3123"/>
</dbReference>
<dbReference type="HOGENOM" id="CLU_1317291_0_0_1"/>
<dbReference type="EnsemblPlants" id="OPUNC03G24210.1">
    <property type="protein sequence ID" value="OPUNC03G24210.1"/>
    <property type="gene ID" value="OPUNC03G24210"/>
</dbReference>
<reference evidence="1" key="1">
    <citation type="submission" date="2015-04" db="UniProtKB">
        <authorList>
            <consortium name="EnsemblPlants"/>
        </authorList>
    </citation>
    <scope>IDENTIFICATION</scope>
</reference>
<dbReference type="Gramene" id="OPUNC03G24210.1">
    <property type="protein sequence ID" value="OPUNC03G24210.1"/>
    <property type="gene ID" value="OPUNC03G24210"/>
</dbReference>
<organism evidence="1">
    <name type="scientific">Oryza punctata</name>
    <name type="common">Red rice</name>
    <dbReference type="NCBI Taxonomy" id="4537"/>
    <lineage>
        <taxon>Eukaryota</taxon>
        <taxon>Viridiplantae</taxon>
        <taxon>Streptophyta</taxon>
        <taxon>Embryophyta</taxon>
        <taxon>Tracheophyta</taxon>
        <taxon>Spermatophyta</taxon>
        <taxon>Magnoliopsida</taxon>
        <taxon>Liliopsida</taxon>
        <taxon>Poales</taxon>
        <taxon>Poaceae</taxon>
        <taxon>BOP clade</taxon>
        <taxon>Oryzoideae</taxon>
        <taxon>Oryzeae</taxon>
        <taxon>Oryzinae</taxon>
        <taxon>Oryza</taxon>
    </lineage>
</organism>
<accession>A0A0E0KGG2</accession>
<proteinExistence type="predicted"/>
<dbReference type="Proteomes" id="UP000026962">
    <property type="component" value="Chromosome 3"/>
</dbReference>
<protein>
    <submittedName>
        <fullName evidence="1">Uncharacterized protein</fullName>
    </submittedName>
</protein>
<dbReference type="AlphaFoldDB" id="A0A0E0KGG2"/>
<keyword evidence="2" id="KW-1185">Reference proteome</keyword>
<dbReference type="STRING" id="4537.A0A0E0KGG2"/>
<sequence>MPAYMASHRRLSLYSSVSTPNIHCEWDLHESKKLAIMAKSGVITAGTTVSVYTGWGRFRTGGSWCCGSPRWLSPPPRSYLTVIYKGNFRSKDPFKTVCVAREETKKMVVVATASAPIATIIATSVAARPSSNNVAPAPCPTTAGKSVAVLKRIYPEAFYRLALDGCVASSSSWPVPGRRFTVPVVGKWLELAGIEMVDLDPQQLTAAFL</sequence>
<evidence type="ECO:0000313" key="2">
    <source>
        <dbReference type="Proteomes" id="UP000026962"/>
    </source>
</evidence>
<dbReference type="Pfam" id="PF11321">
    <property type="entry name" value="DUF3123"/>
    <property type="match status" value="1"/>
</dbReference>
<reference evidence="1" key="2">
    <citation type="submission" date="2018-05" db="EMBL/GenBank/DDBJ databases">
        <title>OpunRS2 (Oryza punctata Reference Sequence Version 2).</title>
        <authorList>
            <person name="Zhang J."/>
            <person name="Kudrna D."/>
            <person name="Lee S."/>
            <person name="Talag J."/>
            <person name="Welchert J."/>
            <person name="Wing R.A."/>
        </authorList>
    </citation>
    <scope>NUCLEOTIDE SEQUENCE [LARGE SCALE GENOMIC DNA]</scope>
</reference>
<evidence type="ECO:0000313" key="1">
    <source>
        <dbReference type="EnsemblPlants" id="OPUNC03G24210.1"/>
    </source>
</evidence>